<protein>
    <submittedName>
        <fullName evidence="2">Uncharacterized protein</fullName>
    </submittedName>
</protein>
<name>A0A1I8BMU8_MELHA</name>
<accession>A0A1I8BMU8</accession>
<keyword evidence="1" id="KW-1185">Reference proteome</keyword>
<proteinExistence type="predicted"/>
<sequence>MLNISIEEAEQSFTREQMLLLDKLNEFKWPKIKIKRGKDTKMTTFYRQCTLELALTLNSTPANPICIVQFYSHAIENFVYFNKTLARLRSVGNELLGNLKNKYELPDKECQQRKIEQLKELLVN</sequence>
<dbReference type="WBParaSite" id="MhA1_Contig338.frz3.gene21">
    <property type="protein sequence ID" value="MhA1_Contig338.frz3.gene21"/>
    <property type="gene ID" value="MhA1_Contig338.frz3.gene21"/>
</dbReference>
<dbReference type="Proteomes" id="UP000095281">
    <property type="component" value="Unplaced"/>
</dbReference>
<evidence type="ECO:0000313" key="2">
    <source>
        <dbReference type="WBParaSite" id="MhA1_Contig338.frz3.gene21"/>
    </source>
</evidence>
<reference evidence="2" key="1">
    <citation type="submission" date="2016-11" db="UniProtKB">
        <authorList>
            <consortium name="WormBaseParasite"/>
        </authorList>
    </citation>
    <scope>IDENTIFICATION</scope>
</reference>
<evidence type="ECO:0000313" key="1">
    <source>
        <dbReference type="Proteomes" id="UP000095281"/>
    </source>
</evidence>
<organism evidence="1 2">
    <name type="scientific">Meloidogyne hapla</name>
    <name type="common">Root-knot nematode worm</name>
    <dbReference type="NCBI Taxonomy" id="6305"/>
    <lineage>
        <taxon>Eukaryota</taxon>
        <taxon>Metazoa</taxon>
        <taxon>Ecdysozoa</taxon>
        <taxon>Nematoda</taxon>
        <taxon>Chromadorea</taxon>
        <taxon>Rhabditida</taxon>
        <taxon>Tylenchina</taxon>
        <taxon>Tylenchomorpha</taxon>
        <taxon>Tylenchoidea</taxon>
        <taxon>Meloidogynidae</taxon>
        <taxon>Meloidogyninae</taxon>
        <taxon>Meloidogyne</taxon>
    </lineage>
</organism>
<dbReference type="AlphaFoldDB" id="A0A1I8BMU8"/>